<dbReference type="InterPro" id="IPR029063">
    <property type="entry name" value="SAM-dependent_MTases_sf"/>
</dbReference>
<dbReference type="Gene3D" id="3.40.50.150">
    <property type="entry name" value="Vaccinia Virus protein VP39"/>
    <property type="match status" value="1"/>
</dbReference>
<dbReference type="Proteomes" id="UP001523550">
    <property type="component" value="Unassembled WGS sequence"/>
</dbReference>
<name>A0ABT1G5D6_9GAMM</name>
<keyword evidence="2" id="KW-1185">Reference proteome</keyword>
<accession>A0ABT1G5D6</accession>
<sequence length="201" mass="22269">MSVDMDPPVSPACERNRGPILAHLQAVFDQPGEVLEIGSGTGQHAVYFARHLPHVIWHASDRPEHHPGIRAWIAKTGLANLRGPLTLDVNQAHWPLPSVDGVFSANTAHIMHWPEVEKLFFGTGTCLRTGGAFCLYGPFAYDGVHTSESNQHFDASLRQRDPGMGIRDRSDLVTLARSHTLILEADHALPANNRLLIWRKE</sequence>
<organism evidence="1 2">
    <name type="scientific">Natronospira proteinivora</name>
    <dbReference type="NCBI Taxonomy" id="1807133"/>
    <lineage>
        <taxon>Bacteria</taxon>
        <taxon>Pseudomonadati</taxon>
        <taxon>Pseudomonadota</taxon>
        <taxon>Gammaproteobacteria</taxon>
        <taxon>Natronospirales</taxon>
        <taxon>Natronospiraceae</taxon>
        <taxon>Natronospira</taxon>
    </lineage>
</organism>
<evidence type="ECO:0000313" key="2">
    <source>
        <dbReference type="Proteomes" id="UP001523550"/>
    </source>
</evidence>
<dbReference type="SUPFAM" id="SSF53335">
    <property type="entry name" value="S-adenosyl-L-methionine-dependent methyltransferases"/>
    <property type="match status" value="1"/>
</dbReference>
<evidence type="ECO:0000313" key="1">
    <source>
        <dbReference type="EMBL" id="MCP1726495.1"/>
    </source>
</evidence>
<gene>
    <name evidence="1" type="ORF">J2T60_000460</name>
</gene>
<comment type="caution">
    <text evidence="1">The sequence shown here is derived from an EMBL/GenBank/DDBJ whole genome shotgun (WGS) entry which is preliminary data.</text>
</comment>
<dbReference type="RefSeq" id="WP_253444877.1">
    <property type="nucleotide sequence ID" value="NZ_JALJYF010000001.1"/>
</dbReference>
<proteinExistence type="predicted"/>
<protein>
    <submittedName>
        <fullName evidence="1">Cyclopropane fatty-acyl-phospholipid synthase-like methyltransferase</fullName>
    </submittedName>
</protein>
<dbReference type="PANTHER" id="PTHR20974:SF0">
    <property type="entry name" value="UPF0585 PROTEIN CG18661"/>
    <property type="match status" value="1"/>
</dbReference>
<dbReference type="Pfam" id="PF06080">
    <property type="entry name" value="DUF938"/>
    <property type="match status" value="1"/>
</dbReference>
<dbReference type="EMBL" id="JALJYF010000001">
    <property type="protein sequence ID" value="MCP1726495.1"/>
    <property type="molecule type" value="Genomic_DNA"/>
</dbReference>
<reference evidence="1 2" key="1">
    <citation type="submission" date="2022-03" db="EMBL/GenBank/DDBJ databases">
        <title>Genomic Encyclopedia of Type Strains, Phase III (KMG-III): the genomes of soil and plant-associated and newly described type strains.</title>
        <authorList>
            <person name="Whitman W."/>
        </authorList>
    </citation>
    <scope>NUCLEOTIDE SEQUENCE [LARGE SCALE GENOMIC DNA]</scope>
    <source>
        <strain evidence="1 2">BSker1</strain>
    </source>
</reference>
<dbReference type="InterPro" id="IPR010342">
    <property type="entry name" value="DUF938"/>
</dbReference>
<dbReference type="PANTHER" id="PTHR20974">
    <property type="entry name" value="UPF0585 PROTEIN CG18661"/>
    <property type="match status" value="1"/>
</dbReference>